<dbReference type="InterPro" id="IPR007410">
    <property type="entry name" value="LpqE-like"/>
</dbReference>
<dbReference type="Pfam" id="PF04314">
    <property type="entry name" value="PCuAC"/>
    <property type="match status" value="1"/>
</dbReference>
<dbReference type="Gene3D" id="2.60.40.1890">
    <property type="entry name" value="PCu(A)C copper chaperone"/>
    <property type="match status" value="1"/>
</dbReference>
<dbReference type="InterPro" id="IPR058248">
    <property type="entry name" value="Lxx211020-like"/>
</dbReference>
<protein>
    <recommendedName>
        <fullName evidence="4">Copper chaperone PCu(A)C</fullName>
    </recommendedName>
</protein>
<dbReference type="PANTHER" id="PTHR36302:SF1">
    <property type="entry name" value="COPPER CHAPERONE PCU(A)C"/>
    <property type="match status" value="1"/>
</dbReference>
<name>A0A0C1VSF8_9VIBR</name>
<accession>A0A0C1VSF8</accession>
<dbReference type="Proteomes" id="UP000031586">
    <property type="component" value="Unassembled WGS sequence"/>
</dbReference>
<comment type="caution">
    <text evidence="2">The sequence shown here is derived from an EMBL/GenBank/DDBJ whole genome shotgun (WGS) entry which is preliminary data.</text>
</comment>
<dbReference type="PANTHER" id="PTHR36302">
    <property type="entry name" value="BLR7088 PROTEIN"/>
    <property type="match status" value="1"/>
</dbReference>
<feature type="chain" id="PRO_5002141274" description="Copper chaperone PCu(A)C" evidence="1">
    <location>
        <begin position="24"/>
        <end position="155"/>
    </location>
</feature>
<dbReference type="InterPro" id="IPR036182">
    <property type="entry name" value="PCuAC_sf"/>
</dbReference>
<dbReference type="SUPFAM" id="SSF110087">
    <property type="entry name" value="DR1885-like metal-binding protein"/>
    <property type="match status" value="1"/>
</dbReference>
<keyword evidence="1" id="KW-0732">Signal</keyword>
<reference evidence="2 3" key="1">
    <citation type="submission" date="2014-07" db="EMBL/GenBank/DDBJ databases">
        <title>Unique and conserved regions in Vibrio harveyi and related species in comparison with the shrimp pathogen Vibrio harveyi CAIM 1792.</title>
        <authorList>
            <person name="Espinoza-Valles I."/>
            <person name="Vora G."/>
            <person name="Leekitcharoenphon P."/>
            <person name="Ussery D."/>
            <person name="Hoj L."/>
            <person name="Gomez-Gil B."/>
        </authorList>
    </citation>
    <scope>NUCLEOTIDE SEQUENCE [LARGE SCALE GENOMIC DNA]</scope>
    <source>
        <strain evidence="3">CAIM 1854 / LMG 25443</strain>
    </source>
</reference>
<evidence type="ECO:0000313" key="2">
    <source>
        <dbReference type="EMBL" id="KIF52828.1"/>
    </source>
</evidence>
<gene>
    <name evidence="2" type="ORF">H735_11630</name>
</gene>
<proteinExistence type="predicted"/>
<dbReference type="AlphaFoldDB" id="A0A0C1VSF8"/>
<evidence type="ECO:0000256" key="1">
    <source>
        <dbReference type="SAM" id="SignalP"/>
    </source>
</evidence>
<organism evidence="2 3">
    <name type="scientific">Vibrio owensii CAIM 1854 = LMG 25443</name>
    <dbReference type="NCBI Taxonomy" id="1229493"/>
    <lineage>
        <taxon>Bacteria</taxon>
        <taxon>Pseudomonadati</taxon>
        <taxon>Pseudomonadota</taxon>
        <taxon>Gammaproteobacteria</taxon>
        <taxon>Vibrionales</taxon>
        <taxon>Vibrionaceae</taxon>
        <taxon>Vibrio</taxon>
    </lineage>
</organism>
<sequence length="155" mass="16960">MKAKHAIKTLALSALLLSPLAQANLNVMPHEPYARAMAPGAVTSAVFVTFANRSQEDINIVAAETTAAGKVELHDVIKEGDVMKMRQVDHITLAAKETTELKPGSLHIMLFDLKKPLNEGDEIEVTVTYDNGQKQSFTAPVKKVMAGMKKHEHHH</sequence>
<feature type="signal peptide" evidence="1">
    <location>
        <begin position="1"/>
        <end position="23"/>
    </location>
</feature>
<dbReference type="EMBL" id="JPRD01000017">
    <property type="protein sequence ID" value="KIF52828.1"/>
    <property type="molecule type" value="Genomic_DNA"/>
</dbReference>
<evidence type="ECO:0000313" key="3">
    <source>
        <dbReference type="Proteomes" id="UP000031586"/>
    </source>
</evidence>
<evidence type="ECO:0008006" key="4">
    <source>
        <dbReference type="Google" id="ProtNLM"/>
    </source>
</evidence>
<dbReference type="RefSeq" id="WP_020195405.1">
    <property type="nucleotide sequence ID" value="NZ_BAOH01000020.1"/>
</dbReference>
<dbReference type="PATRIC" id="fig|1229493.5.peg.1422"/>